<keyword evidence="2" id="KW-0812">Transmembrane</keyword>
<evidence type="ECO:0000313" key="3">
    <source>
        <dbReference type="EMBL" id="MFB6398049.1"/>
    </source>
</evidence>
<dbReference type="EMBL" id="JBCGDC010000194">
    <property type="protein sequence ID" value="MFB6398049.1"/>
    <property type="molecule type" value="Genomic_DNA"/>
</dbReference>
<feature type="compositionally biased region" description="Low complexity" evidence="1">
    <location>
        <begin position="45"/>
        <end position="75"/>
    </location>
</feature>
<keyword evidence="2" id="KW-0472">Membrane</keyword>
<keyword evidence="4" id="KW-1185">Reference proteome</keyword>
<gene>
    <name evidence="3" type="ORF">AAFH96_33980</name>
</gene>
<feature type="non-terminal residue" evidence="3">
    <location>
        <position position="75"/>
    </location>
</feature>
<dbReference type="Proteomes" id="UP001582793">
    <property type="component" value="Unassembled WGS sequence"/>
</dbReference>
<feature type="transmembrane region" description="Helical" evidence="2">
    <location>
        <begin position="18"/>
        <end position="38"/>
    </location>
</feature>
<evidence type="ECO:0000256" key="1">
    <source>
        <dbReference type="SAM" id="MobiDB-lite"/>
    </source>
</evidence>
<evidence type="ECO:0000256" key="2">
    <source>
        <dbReference type="SAM" id="Phobius"/>
    </source>
</evidence>
<organism evidence="3 4">
    <name type="scientific">Polymorphospora lycopeni</name>
    <dbReference type="NCBI Taxonomy" id="3140240"/>
    <lineage>
        <taxon>Bacteria</taxon>
        <taxon>Bacillati</taxon>
        <taxon>Actinomycetota</taxon>
        <taxon>Actinomycetes</taxon>
        <taxon>Micromonosporales</taxon>
        <taxon>Micromonosporaceae</taxon>
        <taxon>Polymorphospora</taxon>
    </lineage>
</organism>
<keyword evidence="2" id="KW-1133">Transmembrane helix</keyword>
<protein>
    <submittedName>
        <fullName evidence="3">Uncharacterized protein</fullName>
    </submittedName>
</protein>
<evidence type="ECO:0000313" key="4">
    <source>
        <dbReference type="Proteomes" id="UP001582793"/>
    </source>
</evidence>
<name>A0ABV5D1A7_9ACTN</name>
<feature type="region of interest" description="Disordered" evidence="1">
    <location>
        <begin position="40"/>
        <end position="75"/>
    </location>
</feature>
<accession>A0ABV5D1A7</accession>
<sequence>MDVIENGPPEPRWTPPGWLATIAVTLVAAVIVAGFLGLRGSGPDTPAASGPDTPGAAGPAAASPGPATASAGTTA</sequence>
<proteinExistence type="predicted"/>
<reference evidence="3 4" key="1">
    <citation type="submission" date="2024-04" db="EMBL/GenBank/DDBJ databases">
        <title>Polymorphospora sp. isolated from Baiyangdian Lake in Xiong'an New Area.</title>
        <authorList>
            <person name="Zhang X."/>
            <person name="Liu J."/>
        </authorList>
    </citation>
    <scope>NUCLEOTIDE SEQUENCE [LARGE SCALE GENOMIC DNA]</scope>
    <source>
        <strain evidence="3 4">2-325</strain>
    </source>
</reference>
<comment type="caution">
    <text evidence="3">The sequence shown here is derived from an EMBL/GenBank/DDBJ whole genome shotgun (WGS) entry which is preliminary data.</text>
</comment>